<sequence>MSWLEATQFINKTIPDGERDPLFQPTVFLYDGHAQKMNIQTSTRAHFLTHSICNCKDCGLQLLTAHQTLRFKVATCAFLEQTTGFASKARNGNGNSSLTGKEAYFPFQC</sequence>
<evidence type="ECO:0000313" key="1">
    <source>
        <dbReference type="EMBL" id="KAH1175158.1"/>
    </source>
</evidence>
<accession>A0A9D3X8X4</accession>
<name>A0A9D3X8X4_9SAUR</name>
<dbReference type="AlphaFoldDB" id="A0A9D3X8X4"/>
<dbReference type="EMBL" id="JAHDVG010000478">
    <property type="protein sequence ID" value="KAH1175158.1"/>
    <property type="molecule type" value="Genomic_DNA"/>
</dbReference>
<reference evidence="1" key="1">
    <citation type="submission" date="2021-09" db="EMBL/GenBank/DDBJ databases">
        <title>The genome of Mauremys mutica provides insights into the evolution of semi-aquatic lifestyle.</title>
        <authorList>
            <person name="Gong S."/>
            <person name="Gao Y."/>
        </authorList>
    </citation>
    <scope>NUCLEOTIDE SEQUENCE</scope>
    <source>
        <strain evidence="1">MM-2020</strain>
        <tissue evidence="1">Muscle</tissue>
    </source>
</reference>
<gene>
    <name evidence="1" type="ORF">KIL84_021572</name>
</gene>
<organism evidence="1 2">
    <name type="scientific">Mauremys mutica</name>
    <name type="common">yellowpond turtle</name>
    <dbReference type="NCBI Taxonomy" id="74926"/>
    <lineage>
        <taxon>Eukaryota</taxon>
        <taxon>Metazoa</taxon>
        <taxon>Chordata</taxon>
        <taxon>Craniata</taxon>
        <taxon>Vertebrata</taxon>
        <taxon>Euteleostomi</taxon>
        <taxon>Archelosauria</taxon>
        <taxon>Testudinata</taxon>
        <taxon>Testudines</taxon>
        <taxon>Cryptodira</taxon>
        <taxon>Durocryptodira</taxon>
        <taxon>Testudinoidea</taxon>
        <taxon>Geoemydidae</taxon>
        <taxon>Geoemydinae</taxon>
        <taxon>Mauremys</taxon>
    </lineage>
</organism>
<dbReference type="Proteomes" id="UP000827986">
    <property type="component" value="Unassembled WGS sequence"/>
</dbReference>
<proteinExistence type="predicted"/>
<keyword evidence="2" id="KW-1185">Reference proteome</keyword>
<protein>
    <submittedName>
        <fullName evidence="1">Uncharacterized protein</fullName>
    </submittedName>
</protein>
<evidence type="ECO:0000313" key="2">
    <source>
        <dbReference type="Proteomes" id="UP000827986"/>
    </source>
</evidence>
<comment type="caution">
    <text evidence="1">The sequence shown here is derived from an EMBL/GenBank/DDBJ whole genome shotgun (WGS) entry which is preliminary data.</text>
</comment>